<reference evidence="1 2" key="1">
    <citation type="submission" date="2019-05" db="EMBL/GenBank/DDBJ databases">
        <title>Another draft genome of Portunus trituberculatus and its Hox gene families provides insights of decapod evolution.</title>
        <authorList>
            <person name="Jeong J.-H."/>
            <person name="Song I."/>
            <person name="Kim S."/>
            <person name="Choi T."/>
            <person name="Kim D."/>
            <person name="Ryu S."/>
            <person name="Kim W."/>
        </authorList>
    </citation>
    <scope>NUCLEOTIDE SEQUENCE [LARGE SCALE GENOMIC DNA]</scope>
    <source>
        <tissue evidence="1">Muscle</tissue>
    </source>
</reference>
<dbReference type="EMBL" id="VSRR010054839">
    <property type="protein sequence ID" value="MPC80726.1"/>
    <property type="molecule type" value="Genomic_DNA"/>
</dbReference>
<evidence type="ECO:0000313" key="1">
    <source>
        <dbReference type="EMBL" id="MPC80726.1"/>
    </source>
</evidence>
<name>A0A5B7IFJ3_PORTR</name>
<sequence>MTSSFKRHMSLITDNNGKDYNVCVSVTQVGTIESDGKKSVRNLKGLRRDSEIIFVPNGSLSSTNSESSTCMWRLCFVLVLTVA</sequence>
<evidence type="ECO:0000313" key="2">
    <source>
        <dbReference type="Proteomes" id="UP000324222"/>
    </source>
</evidence>
<organism evidence="1 2">
    <name type="scientific">Portunus trituberculatus</name>
    <name type="common">Swimming crab</name>
    <name type="synonym">Neptunus trituberculatus</name>
    <dbReference type="NCBI Taxonomy" id="210409"/>
    <lineage>
        <taxon>Eukaryota</taxon>
        <taxon>Metazoa</taxon>
        <taxon>Ecdysozoa</taxon>
        <taxon>Arthropoda</taxon>
        <taxon>Crustacea</taxon>
        <taxon>Multicrustacea</taxon>
        <taxon>Malacostraca</taxon>
        <taxon>Eumalacostraca</taxon>
        <taxon>Eucarida</taxon>
        <taxon>Decapoda</taxon>
        <taxon>Pleocyemata</taxon>
        <taxon>Brachyura</taxon>
        <taxon>Eubrachyura</taxon>
        <taxon>Portunoidea</taxon>
        <taxon>Portunidae</taxon>
        <taxon>Portuninae</taxon>
        <taxon>Portunus</taxon>
    </lineage>
</organism>
<protein>
    <submittedName>
        <fullName evidence="1">Uncharacterized protein</fullName>
    </submittedName>
</protein>
<dbReference type="Proteomes" id="UP000324222">
    <property type="component" value="Unassembled WGS sequence"/>
</dbReference>
<proteinExistence type="predicted"/>
<keyword evidence="2" id="KW-1185">Reference proteome</keyword>
<gene>
    <name evidence="1" type="ORF">E2C01_075314</name>
</gene>
<accession>A0A5B7IFJ3</accession>
<dbReference type="AlphaFoldDB" id="A0A5B7IFJ3"/>
<comment type="caution">
    <text evidence="1">The sequence shown here is derived from an EMBL/GenBank/DDBJ whole genome shotgun (WGS) entry which is preliminary data.</text>
</comment>